<dbReference type="PANTHER" id="PTHR31465:SF32">
    <property type="entry name" value="DOMAIN PROTEIN, PUTATIVE-RELATED"/>
    <property type="match status" value="1"/>
</dbReference>
<feature type="transmembrane region" description="Helical" evidence="5">
    <location>
        <begin position="244"/>
        <end position="264"/>
    </location>
</feature>
<organism evidence="6 7">
    <name type="scientific">Stachybotrys chartarum (strain CBS 109288 / IBT 7711)</name>
    <name type="common">Toxic black mold</name>
    <name type="synonym">Stilbospora chartarum</name>
    <dbReference type="NCBI Taxonomy" id="1280523"/>
    <lineage>
        <taxon>Eukaryota</taxon>
        <taxon>Fungi</taxon>
        <taxon>Dikarya</taxon>
        <taxon>Ascomycota</taxon>
        <taxon>Pezizomycotina</taxon>
        <taxon>Sordariomycetes</taxon>
        <taxon>Hypocreomycetidae</taxon>
        <taxon>Hypocreales</taxon>
        <taxon>Stachybotryaceae</taxon>
        <taxon>Stachybotrys</taxon>
    </lineage>
</organism>
<keyword evidence="4 5" id="KW-0472">Membrane</keyword>
<reference evidence="6 7" key="1">
    <citation type="journal article" date="2014" name="BMC Genomics">
        <title>Comparative genome sequencing reveals chemotype-specific gene clusters in the toxigenic black mold Stachybotrys.</title>
        <authorList>
            <person name="Semeiks J."/>
            <person name="Borek D."/>
            <person name="Otwinowski Z."/>
            <person name="Grishin N.V."/>
        </authorList>
    </citation>
    <scope>NUCLEOTIDE SEQUENCE [LARGE SCALE GENOMIC DNA]</scope>
    <source>
        <strain evidence="7">CBS 109288 / IBT 7711</strain>
    </source>
</reference>
<dbReference type="OrthoDB" id="3358017at2759"/>
<protein>
    <submittedName>
        <fullName evidence="6">Uncharacterized protein</fullName>
    </submittedName>
</protein>
<evidence type="ECO:0000256" key="3">
    <source>
        <dbReference type="ARBA" id="ARBA00022989"/>
    </source>
</evidence>
<accession>A0A084AZJ4</accession>
<dbReference type="PANTHER" id="PTHR31465">
    <property type="entry name" value="PROTEIN RTA1-RELATED"/>
    <property type="match status" value="1"/>
</dbReference>
<dbReference type="HOGENOM" id="CLU_033465_3_1_1"/>
<sequence length="268" mass="29849">MPSQETIWMYDTSFPLAVFGSVLYGIVSIAISYFTLIKYRARYFIAVVIGAAVEVAAYCVRSYSSKNQAKLIILAVMAPVFVAAGNYLLISRLIIAVLPPEKQLILGTPGRRLTPIFVTFDVMAFLVQGNGSALASSNNWAGHLADIGVYIIIGGLALQVLAFGLFLTVFSRFHYLALRNEVDNSPWGWKWIVPTIYISSILIMASRHLARLEGSSAKNKQIRCIFRVIEFAEGIDGYIYSHEWMFWVFEALAMLIAIGVFCLFHPSI</sequence>
<dbReference type="GO" id="GO:0016020">
    <property type="term" value="C:membrane"/>
    <property type="evidence" value="ECO:0007669"/>
    <property type="project" value="UniProtKB-SubCell"/>
</dbReference>
<dbReference type="EMBL" id="KL648424">
    <property type="protein sequence ID" value="KEY70723.1"/>
    <property type="molecule type" value="Genomic_DNA"/>
</dbReference>
<evidence type="ECO:0000256" key="2">
    <source>
        <dbReference type="ARBA" id="ARBA00022692"/>
    </source>
</evidence>
<feature type="transmembrane region" description="Helical" evidence="5">
    <location>
        <begin position="12"/>
        <end position="36"/>
    </location>
</feature>
<dbReference type="InterPro" id="IPR007568">
    <property type="entry name" value="RTA1"/>
</dbReference>
<feature type="transmembrane region" description="Helical" evidence="5">
    <location>
        <begin position="116"/>
        <end position="135"/>
    </location>
</feature>
<gene>
    <name evidence="6" type="ORF">S7711_03221</name>
</gene>
<feature type="transmembrane region" description="Helical" evidence="5">
    <location>
        <begin position="69"/>
        <end position="95"/>
    </location>
</feature>
<evidence type="ECO:0000256" key="1">
    <source>
        <dbReference type="ARBA" id="ARBA00004141"/>
    </source>
</evidence>
<dbReference type="Pfam" id="PF04479">
    <property type="entry name" value="RTA1"/>
    <property type="match status" value="2"/>
</dbReference>
<evidence type="ECO:0000256" key="4">
    <source>
        <dbReference type="ARBA" id="ARBA00023136"/>
    </source>
</evidence>
<comment type="subcellular location">
    <subcellularLocation>
        <location evidence="1">Membrane</location>
        <topology evidence="1">Multi-pass membrane protein</topology>
    </subcellularLocation>
</comment>
<feature type="transmembrane region" description="Helical" evidence="5">
    <location>
        <begin position="43"/>
        <end position="63"/>
    </location>
</feature>
<evidence type="ECO:0000313" key="7">
    <source>
        <dbReference type="Proteomes" id="UP000028045"/>
    </source>
</evidence>
<evidence type="ECO:0000313" key="6">
    <source>
        <dbReference type="EMBL" id="KEY70723.1"/>
    </source>
</evidence>
<proteinExistence type="predicted"/>
<evidence type="ECO:0000256" key="5">
    <source>
        <dbReference type="SAM" id="Phobius"/>
    </source>
</evidence>
<dbReference type="Proteomes" id="UP000028045">
    <property type="component" value="Unassembled WGS sequence"/>
</dbReference>
<keyword evidence="7" id="KW-1185">Reference proteome</keyword>
<feature type="transmembrane region" description="Helical" evidence="5">
    <location>
        <begin position="147"/>
        <end position="170"/>
    </location>
</feature>
<feature type="transmembrane region" description="Helical" evidence="5">
    <location>
        <begin position="191"/>
        <end position="210"/>
    </location>
</feature>
<keyword evidence="3 5" id="KW-1133">Transmembrane helix</keyword>
<keyword evidence="2 5" id="KW-0812">Transmembrane</keyword>
<dbReference type="AlphaFoldDB" id="A0A084AZJ4"/>
<name>A0A084AZJ4_STACB</name>